<accession>A0ACD6BAR4</accession>
<proteinExistence type="evidence at protein level"/>
<dbReference type="PDB" id="9D83">
    <property type="method" value="EM"/>
    <property type="resolution" value="3.50 A"/>
    <property type="chains" value="D/E/F=1-410"/>
</dbReference>
<name>A0ACD6BAR4_9CAUD</name>
<sequence>MIRTTNTCCGNQAGMVEKFIGTAYDVVKTVYDNLGEIQFIYNFLNDYGVLITVDSVTELQELPTTAKYTRVYSSTPTGVRIYTDYLYVEGDRTGVLPSDPTATGSWVVVGSSNSGAATGTGAYIPFVFNNGSAAGGETTIVVPDYTIGVPEIYVEGFRQQVGRGFTFNSVNLTVTLAQPLEQGDEVVLMLSGNPAVPDNPNIDSWTVINWIYNNGAAVGGEQVIVIPYTFQTVPAIFKNGLRYQGGLSTQSYTVDQDNKRILLTEPLSTNDRLVVQLGGELVTLESPDRSLYEIARATNMKDSEVIKSDNTVETLNGKRILYDIVSQVYYWIPSSVPNNVYIQSVVNGQLTYLPGNIVVTLTPIVTLGLSGTTAQRPIGVLTGTQHFDTTLGKPIWFNGTAWVDSTGAVV</sequence>
<dbReference type="EMBL" id="OM858838">
    <property type="protein sequence ID" value="UUG68333.1"/>
    <property type="molecule type" value="Genomic_DNA"/>
</dbReference>
<evidence type="ECO:0007829" key="3">
    <source>
        <dbReference type="PDB" id="9D84"/>
    </source>
</evidence>
<evidence type="ECO:0000313" key="1">
    <source>
        <dbReference type="EMBL" id="UUG68333.1"/>
    </source>
</evidence>
<reference evidence="1" key="1">
    <citation type="submission" date="2022-02" db="EMBL/GenBank/DDBJ databases">
        <authorList>
            <person name="Tinney K.R."/>
            <person name="Subramanian S."/>
            <person name="Parent K.N."/>
        </authorList>
    </citation>
    <scope>NUCLEOTIDE SEQUENCE</scope>
</reference>
<organism evidence="1">
    <name type="scientific">Shigella phage B2</name>
    <dbReference type="NCBI Taxonomy" id="2968270"/>
    <lineage>
        <taxon>Viruses</taxon>
        <taxon>Duplodnaviria</taxon>
        <taxon>Heunggongvirae</taxon>
        <taxon>Uroviricota</taxon>
        <taxon>Caudoviricetes</taxon>
        <taxon>Schitoviridae</taxon>
        <taxon>Humphriesvirinae</taxon>
        <taxon>Ithacavirus</taxon>
    </lineage>
</organism>
<gene>
    <name evidence="1" type="ORF">B2_gp49</name>
</gene>
<evidence type="ECO:0007829" key="2">
    <source>
        <dbReference type="PDB" id="9D83"/>
    </source>
</evidence>
<accession>A0AAX3BRG0</accession>
<reference evidence="2 3" key="2">
    <citation type="journal article" date="2024" name="Sci. Adv.">
        <title>Moo19 and B2: Structures of &lt;i&gt;Schitoviridae&lt;/i&gt; podophages with &lt;i&gt;T&lt;/i&gt; = 9 geometry and tailspikes with esterase activity.</title>
        <authorList>
            <person name="Subramanian S."/>
            <person name="Bergland Drarvik S.M."/>
            <person name="Tinney K.R."/>
            <person name="Doore S.M."/>
            <person name="Parent K.N."/>
        </authorList>
    </citation>
    <scope>STRUCTURE BY ELECTRON MICROSCOPY (2.40 ANGSTROMS) OF 1-410</scope>
</reference>
<dbReference type="PDB" id="9D84">
    <property type="method" value="EM"/>
    <property type="resolution" value="2.40 A"/>
    <property type="chains" value="B=1-410"/>
</dbReference>
<protein>
    <submittedName>
        <fullName evidence="1">Tailspike protein</fullName>
    </submittedName>
</protein>
<keyword evidence="2 3" id="KW-0002">3D-structure</keyword>